<sequence length="689" mass="76681">MRKASSATRMTASKGLMVHDHALGRKALVMTSQEIYDDVLGTLPKLQTAVEQASTKIERPWKQQRAKNDVEFYELVPEGGSDPDVAHALLAKAELHCHVNEVLSVLVHRDSEDLDATVQSVGGSKIRGGGIYYQQLQPLKTAVVKDVETQPESALFTVQSVVVRPKFNIKRRSNLRIGTSTSTIRFPSRDRAIHLMKTLPKHVHSKMVTENEGVALDGTLDHLAVGWDIQLINDGKYGSGNHTTRVVALSYISTVPPTEYGRLHPASFDSSVLAQHRQSYYNSDAEYIIDVVTKSLREFETVIRRRRLGFQSFIAHPKDEDANTPTCTICRKKFSFFRRDHFCHLCGHVVCGECSGTYDVEAPVGRVNKTRCCIACIRRVDACHFDDEDLVPSLGPLVVDTSEDDWTSGVVSLTDSLLSNEPDETSKALESLEQIIRQGSFHARSSEAEVSQPRTPSTTTSPTSATKPTKKDIIRDLNHLLTKHLTVVKDSHSVDNCPVYNTERDYALEFDADMTTHPDIPLAPQPNSEKEARRLSLMETSGVLDEDYDRSALDLLAQVAAKRLGCPIGFIGMVDGKSFHAIGNYQLEVSEEAIPRNENLCMHTIYAERPLIHKNLQRDMRYAQMPVVRDSGIKFYAGFPVRAPDGTVLATLCTIDVEPHDNIGTKDYATMEMLSELAAELIVPKEQQS</sequence>
<proteinExistence type="predicted"/>
<evidence type="ECO:0000256" key="2">
    <source>
        <dbReference type="ARBA" id="ARBA00022771"/>
    </source>
</evidence>
<dbReference type="SMART" id="SM00064">
    <property type="entry name" value="FYVE"/>
    <property type="match status" value="1"/>
</dbReference>
<evidence type="ECO:0000313" key="8">
    <source>
        <dbReference type="Proteomes" id="UP000794436"/>
    </source>
</evidence>
<dbReference type="SUPFAM" id="SSF55781">
    <property type="entry name" value="GAF domain-like"/>
    <property type="match status" value="1"/>
</dbReference>
<dbReference type="GO" id="GO:0008270">
    <property type="term" value="F:zinc ion binding"/>
    <property type="evidence" value="ECO:0007669"/>
    <property type="project" value="UniProtKB-KW"/>
</dbReference>
<dbReference type="Pfam" id="PF13185">
    <property type="entry name" value="GAF_2"/>
    <property type="match status" value="1"/>
</dbReference>
<dbReference type="SUPFAM" id="SSF57903">
    <property type="entry name" value="FYVE/PHD zinc finger"/>
    <property type="match status" value="1"/>
</dbReference>
<dbReference type="InterPro" id="IPR003018">
    <property type="entry name" value="GAF"/>
</dbReference>
<dbReference type="EMBL" id="SPLM01000077">
    <property type="protein sequence ID" value="TMW61179.1"/>
    <property type="molecule type" value="Genomic_DNA"/>
</dbReference>
<dbReference type="PANTHER" id="PTHR43102">
    <property type="entry name" value="SLR1143 PROTEIN"/>
    <property type="match status" value="1"/>
</dbReference>
<dbReference type="CDD" id="cd00065">
    <property type="entry name" value="FYVE_like_SF"/>
    <property type="match status" value="1"/>
</dbReference>
<protein>
    <recommendedName>
        <fullName evidence="6">FYVE-type domain-containing protein</fullName>
    </recommendedName>
</protein>
<evidence type="ECO:0000256" key="3">
    <source>
        <dbReference type="ARBA" id="ARBA00022833"/>
    </source>
</evidence>
<evidence type="ECO:0000259" key="6">
    <source>
        <dbReference type="PROSITE" id="PS50178"/>
    </source>
</evidence>
<accession>A0A8K1CD32</accession>
<keyword evidence="3" id="KW-0862">Zinc</keyword>
<comment type="caution">
    <text evidence="7">The sequence shown here is derived from an EMBL/GenBank/DDBJ whole genome shotgun (WGS) entry which is preliminary data.</text>
</comment>
<dbReference type="PROSITE" id="PS50178">
    <property type="entry name" value="ZF_FYVE"/>
    <property type="match status" value="1"/>
</dbReference>
<dbReference type="InterPro" id="IPR017455">
    <property type="entry name" value="Znf_FYVE-rel"/>
</dbReference>
<organism evidence="7 8">
    <name type="scientific">Pythium oligandrum</name>
    <name type="common">Mycoparasitic fungus</name>
    <dbReference type="NCBI Taxonomy" id="41045"/>
    <lineage>
        <taxon>Eukaryota</taxon>
        <taxon>Sar</taxon>
        <taxon>Stramenopiles</taxon>
        <taxon>Oomycota</taxon>
        <taxon>Peronosporomycetes</taxon>
        <taxon>Pythiales</taxon>
        <taxon>Pythiaceae</taxon>
        <taxon>Pythium</taxon>
    </lineage>
</organism>
<keyword evidence="2 4" id="KW-0863">Zinc-finger</keyword>
<feature type="domain" description="FYVE-type" evidence="6">
    <location>
        <begin position="321"/>
        <end position="381"/>
    </location>
</feature>
<dbReference type="AlphaFoldDB" id="A0A8K1CD32"/>
<dbReference type="InterPro" id="IPR029016">
    <property type="entry name" value="GAF-like_dom_sf"/>
</dbReference>
<dbReference type="InterPro" id="IPR013083">
    <property type="entry name" value="Znf_RING/FYVE/PHD"/>
</dbReference>
<name>A0A8K1CD32_PYTOL</name>
<dbReference type="OrthoDB" id="62779at2759"/>
<gene>
    <name evidence="7" type="ORF">Poli38472_013642</name>
</gene>
<dbReference type="Pfam" id="PF01363">
    <property type="entry name" value="FYVE"/>
    <property type="match status" value="1"/>
</dbReference>
<feature type="compositionally biased region" description="Low complexity" evidence="5">
    <location>
        <begin position="455"/>
        <end position="467"/>
    </location>
</feature>
<evidence type="ECO:0000256" key="1">
    <source>
        <dbReference type="ARBA" id="ARBA00022723"/>
    </source>
</evidence>
<evidence type="ECO:0000313" key="7">
    <source>
        <dbReference type="EMBL" id="TMW61179.1"/>
    </source>
</evidence>
<dbReference type="InterPro" id="IPR011011">
    <property type="entry name" value="Znf_FYVE_PHD"/>
</dbReference>
<dbReference type="PANTHER" id="PTHR43102:SF2">
    <property type="entry name" value="GAF DOMAIN-CONTAINING PROTEIN"/>
    <property type="match status" value="1"/>
</dbReference>
<keyword evidence="1" id="KW-0479">Metal-binding</keyword>
<dbReference type="InterPro" id="IPR000306">
    <property type="entry name" value="Znf_FYVE"/>
</dbReference>
<keyword evidence="8" id="KW-1185">Reference proteome</keyword>
<dbReference type="Gene3D" id="3.30.40.10">
    <property type="entry name" value="Zinc/RING finger domain, C3HC4 (zinc finger)"/>
    <property type="match status" value="1"/>
</dbReference>
<evidence type="ECO:0000256" key="4">
    <source>
        <dbReference type="PROSITE-ProRule" id="PRU00091"/>
    </source>
</evidence>
<evidence type="ECO:0000256" key="5">
    <source>
        <dbReference type="SAM" id="MobiDB-lite"/>
    </source>
</evidence>
<reference evidence="7" key="1">
    <citation type="submission" date="2019-03" db="EMBL/GenBank/DDBJ databases">
        <title>Long read genome sequence of the mycoparasitic Pythium oligandrum ATCC 38472 isolated from sugarbeet rhizosphere.</title>
        <authorList>
            <person name="Gaulin E."/>
        </authorList>
    </citation>
    <scope>NUCLEOTIDE SEQUENCE</scope>
    <source>
        <strain evidence="7">ATCC 38472_TT</strain>
    </source>
</reference>
<dbReference type="Proteomes" id="UP000794436">
    <property type="component" value="Unassembled WGS sequence"/>
</dbReference>
<dbReference type="Gene3D" id="3.30.450.40">
    <property type="match status" value="1"/>
</dbReference>
<feature type="region of interest" description="Disordered" evidence="5">
    <location>
        <begin position="442"/>
        <end position="471"/>
    </location>
</feature>